<accession>A0A3L8P828</accession>
<feature type="domain" description="FAD/NAD(P)-binding" evidence="4">
    <location>
        <begin position="3"/>
        <end position="286"/>
    </location>
</feature>
<proteinExistence type="predicted"/>
<dbReference type="PRINTS" id="PR00368">
    <property type="entry name" value="FADPNR"/>
</dbReference>
<dbReference type="PRINTS" id="PR00469">
    <property type="entry name" value="PNDRDTASEII"/>
</dbReference>
<dbReference type="PANTHER" id="PTHR48105">
    <property type="entry name" value="THIOREDOXIN REDUCTASE 1-RELATED-RELATED"/>
    <property type="match status" value="1"/>
</dbReference>
<evidence type="ECO:0000256" key="1">
    <source>
        <dbReference type="ARBA" id="ARBA00022630"/>
    </source>
</evidence>
<keyword evidence="6" id="KW-1185">Reference proteome</keyword>
<dbReference type="RefSeq" id="WP_121804812.1">
    <property type="nucleotide sequence ID" value="NZ_RDBE01000001.1"/>
</dbReference>
<dbReference type="OrthoDB" id="9786503at2"/>
<dbReference type="InterPro" id="IPR036188">
    <property type="entry name" value="FAD/NAD-bd_sf"/>
</dbReference>
<dbReference type="Proteomes" id="UP000281708">
    <property type="component" value="Unassembled WGS sequence"/>
</dbReference>
<dbReference type="InterPro" id="IPR023753">
    <property type="entry name" value="FAD/NAD-binding_dom"/>
</dbReference>
<comment type="catalytic activity">
    <reaction evidence="3">
        <text>[thioredoxin]-dithiol + NADP(+) = [thioredoxin]-disulfide + NADPH + H(+)</text>
        <dbReference type="Rhea" id="RHEA:20345"/>
        <dbReference type="Rhea" id="RHEA-COMP:10698"/>
        <dbReference type="Rhea" id="RHEA-COMP:10700"/>
        <dbReference type="ChEBI" id="CHEBI:15378"/>
        <dbReference type="ChEBI" id="CHEBI:29950"/>
        <dbReference type="ChEBI" id="CHEBI:50058"/>
        <dbReference type="ChEBI" id="CHEBI:57783"/>
        <dbReference type="ChEBI" id="CHEBI:58349"/>
        <dbReference type="EC" id="1.8.1.9"/>
    </reaction>
</comment>
<dbReference type="AlphaFoldDB" id="A0A3L8P828"/>
<dbReference type="GO" id="GO:0004791">
    <property type="term" value="F:thioredoxin-disulfide reductase (NADPH) activity"/>
    <property type="evidence" value="ECO:0007669"/>
    <property type="project" value="UniProtKB-EC"/>
</dbReference>
<reference evidence="5 6" key="1">
    <citation type="submission" date="2018-10" db="EMBL/GenBank/DDBJ databases">
        <title>Marmoricola sp. 4Q3S-7 whole genome shotgun sequence.</title>
        <authorList>
            <person name="Li F."/>
        </authorList>
    </citation>
    <scope>NUCLEOTIDE SEQUENCE [LARGE SCALE GENOMIC DNA]</scope>
    <source>
        <strain evidence="5 6">4Q3S-7</strain>
    </source>
</reference>
<gene>
    <name evidence="5" type="ORF">D9V37_04225</name>
</gene>
<keyword evidence="2" id="KW-0560">Oxidoreductase</keyword>
<name>A0A3L8P828_9ACTN</name>
<dbReference type="EMBL" id="RDBE01000001">
    <property type="protein sequence ID" value="RLV51132.1"/>
    <property type="molecule type" value="Genomic_DNA"/>
</dbReference>
<dbReference type="Pfam" id="PF07992">
    <property type="entry name" value="Pyr_redox_2"/>
    <property type="match status" value="1"/>
</dbReference>
<protein>
    <submittedName>
        <fullName evidence="5">NAD(P)/FAD-dependent oxidoreductase</fullName>
    </submittedName>
</protein>
<evidence type="ECO:0000313" key="6">
    <source>
        <dbReference type="Proteomes" id="UP000281708"/>
    </source>
</evidence>
<sequence length="308" mass="31426">MDHDVIVIGGGAAGLSGALMLGRSRRDVLVLDAGEQRNRSAEGVHGFVTRDGLPPAELVRIGTEEVAGYGVQMRPATATSARAVDGGFEVSLAVGGAVTARRLLVTTGAVDELPDVPGLREQWGRHVVHCPYCHGWEVRDEPIAVLATGPAAAHQALLFSQLSDRVSLLTDGHDVADLDLVRAAGVRVVEGQVARILAEGSQLTGVEVAGSVLPVTTVAVASKVVARSTVLEALGAETADLEMGGQLVARHVVADPVTRETSVPGVYAAGNVAEPMAQVVGAAAAGAMAGAVINMALVQEDVRAAVGA</sequence>
<dbReference type="Gene3D" id="3.50.50.60">
    <property type="entry name" value="FAD/NAD(P)-binding domain"/>
    <property type="match status" value="2"/>
</dbReference>
<dbReference type="InterPro" id="IPR050097">
    <property type="entry name" value="Ferredoxin-NADP_redctase_2"/>
</dbReference>
<organism evidence="5 6">
    <name type="scientific">Nocardioides mangrovicus</name>
    <dbReference type="NCBI Taxonomy" id="2478913"/>
    <lineage>
        <taxon>Bacteria</taxon>
        <taxon>Bacillati</taxon>
        <taxon>Actinomycetota</taxon>
        <taxon>Actinomycetes</taxon>
        <taxon>Propionibacteriales</taxon>
        <taxon>Nocardioidaceae</taxon>
        <taxon>Nocardioides</taxon>
    </lineage>
</organism>
<evidence type="ECO:0000256" key="2">
    <source>
        <dbReference type="ARBA" id="ARBA00023002"/>
    </source>
</evidence>
<comment type="caution">
    <text evidence="5">The sequence shown here is derived from an EMBL/GenBank/DDBJ whole genome shotgun (WGS) entry which is preliminary data.</text>
</comment>
<dbReference type="SUPFAM" id="SSF51905">
    <property type="entry name" value="FAD/NAD(P)-binding domain"/>
    <property type="match status" value="1"/>
</dbReference>
<evidence type="ECO:0000256" key="3">
    <source>
        <dbReference type="ARBA" id="ARBA00048132"/>
    </source>
</evidence>
<keyword evidence="1" id="KW-0285">Flavoprotein</keyword>
<evidence type="ECO:0000259" key="4">
    <source>
        <dbReference type="Pfam" id="PF07992"/>
    </source>
</evidence>
<evidence type="ECO:0000313" key="5">
    <source>
        <dbReference type="EMBL" id="RLV51132.1"/>
    </source>
</evidence>